<reference evidence="4" key="2">
    <citation type="submission" date="2020-04" db="EMBL/GenBank/DDBJ databases">
        <authorList>
            <consortium name="NCBI Genome Project"/>
        </authorList>
    </citation>
    <scope>NUCLEOTIDE SEQUENCE</scope>
    <source>
        <strain evidence="4">CBS 781.70</strain>
    </source>
</reference>
<keyword evidence="3" id="KW-1185">Reference proteome</keyword>
<gene>
    <name evidence="2 4" type="ORF">P152DRAFT_482657</name>
</gene>
<dbReference type="GeneID" id="54422471"/>
<dbReference type="Proteomes" id="UP000504638">
    <property type="component" value="Unplaced"/>
</dbReference>
<dbReference type="RefSeq" id="XP_033533751.1">
    <property type="nucleotide sequence ID" value="XM_033681901.1"/>
</dbReference>
<protein>
    <submittedName>
        <fullName evidence="2 4">Uncharacterized protein</fullName>
    </submittedName>
</protein>
<evidence type="ECO:0000313" key="4">
    <source>
        <dbReference type="RefSeq" id="XP_033533751.1"/>
    </source>
</evidence>
<sequence length="137" mass="14840">MTASGKETTKRDATSQQVAARSQEELGQHIEQEEHYSSANAQASVNLNIFAALSGAFSSKTKKKTKSTPNKDRSTTDRSTEENHSVGHARGVGFANMNAAAAAEAKEGRRNIKQRAEMEGQRMVEARVDHLGIEGPK</sequence>
<reference evidence="4" key="3">
    <citation type="submission" date="2025-04" db="UniProtKB">
        <authorList>
            <consortium name="RefSeq"/>
        </authorList>
    </citation>
    <scope>IDENTIFICATION</scope>
    <source>
        <strain evidence="4">CBS 781.70</strain>
    </source>
</reference>
<feature type="compositionally biased region" description="Basic and acidic residues" evidence="1">
    <location>
        <begin position="69"/>
        <end position="85"/>
    </location>
</feature>
<evidence type="ECO:0000313" key="3">
    <source>
        <dbReference type="Proteomes" id="UP000504638"/>
    </source>
</evidence>
<dbReference type="EMBL" id="ML975159">
    <property type="protein sequence ID" value="KAF1812120.1"/>
    <property type="molecule type" value="Genomic_DNA"/>
</dbReference>
<accession>A0A6G1G2G9</accession>
<feature type="region of interest" description="Disordered" evidence="1">
    <location>
        <begin position="56"/>
        <end position="93"/>
    </location>
</feature>
<feature type="compositionally biased region" description="Basic and acidic residues" evidence="1">
    <location>
        <begin position="22"/>
        <end position="36"/>
    </location>
</feature>
<organism evidence="2">
    <name type="scientific">Eremomyces bilateralis CBS 781.70</name>
    <dbReference type="NCBI Taxonomy" id="1392243"/>
    <lineage>
        <taxon>Eukaryota</taxon>
        <taxon>Fungi</taxon>
        <taxon>Dikarya</taxon>
        <taxon>Ascomycota</taxon>
        <taxon>Pezizomycotina</taxon>
        <taxon>Dothideomycetes</taxon>
        <taxon>Dothideomycetes incertae sedis</taxon>
        <taxon>Eremomycetales</taxon>
        <taxon>Eremomycetaceae</taxon>
        <taxon>Eremomyces</taxon>
    </lineage>
</organism>
<evidence type="ECO:0000256" key="1">
    <source>
        <dbReference type="SAM" id="MobiDB-lite"/>
    </source>
</evidence>
<name>A0A6G1G2G9_9PEZI</name>
<dbReference type="OrthoDB" id="3797485at2759"/>
<proteinExistence type="predicted"/>
<dbReference type="AlphaFoldDB" id="A0A6G1G2G9"/>
<evidence type="ECO:0000313" key="2">
    <source>
        <dbReference type="EMBL" id="KAF1812120.1"/>
    </source>
</evidence>
<feature type="region of interest" description="Disordered" evidence="1">
    <location>
        <begin position="1"/>
        <end position="37"/>
    </location>
</feature>
<reference evidence="2 4" key="1">
    <citation type="submission" date="2020-01" db="EMBL/GenBank/DDBJ databases">
        <authorList>
            <consortium name="DOE Joint Genome Institute"/>
            <person name="Haridas S."/>
            <person name="Albert R."/>
            <person name="Binder M."/>
            <person name="Bloem J."/>
            <person name="Labutti K."/>
            <person name="Salamov A."/>
            <person name="Andreopoulos B."/>
            <person name="Baker S.E."/>
            <person name="Barry K."/>
            <person name="Bills G."/>
            <person name="Bluhm B.H."/>
            <person name="Cannon C."/>
            <person name="Castanera R."/>
            <person name="Culley D.E."/>
            <person name="Daum C."/>
            <person name="Ezra D."/>
            <person name="Gonzalez J.B."/>
            <person name="Henrissat B."/>
            <person name="Kuo A."/>
            <person name="Liang C."/>
            <person name="Lipzen A."/>
            <person name="Lutzoni F."/>
            <person name="Magnuson J."/>
            <person name="Mondo S."/>
            <person name="Nolan M."/>
            <person name="Ohm R."/>
            <person name="Pangilinan J."/>
            <person name="Park H.-J."/>
            <person name="Ramirez L."/>
            <person name="Alfaro M."/>
            <person name="Sun H."/>
            <person name="Tritt A."/>
            <person name="Yoshinaga Y."/>
            <person name="Zwiers L.-H."/>
            <person name="Turgeon B.G."/>
            <person name="Goodwin S.B."/>
            <person name="Spatafora J.W."/>
            <person name="Crous P.W."/>
            <person name="Grigoriev I.V."/>
        </authorList>
    </citation>
    <scope>NUCLEOTIDE SEQUENCE</scope>
    <source>
        <strain evidence="2 4">CBS 781.70</strain>
    </source>
</reference>